<evidence type="ECO:0000313" key="3">
    <source>
        <dbReference type="Proteomes" id="UP001183127"/>
    </source>
</evidence>
<dbReference type="GeneID" id="32808488"/>
<feature type="region of interest" description="Disordered" evidence="1">
    <location>
        <begin position="1"/>
        <end position="30"/>
    </location>
</feature>
<dbReference type="EMBL" id="CP132921">
    <property type="protein sequence ID" value="WMW04974.1"/>
    <property type="molecule type" value="Genomic_DNA"/>
</dbReference>
<evidence type="ECO:0000256" key="1">
    <source>
        <dbReference type="SAM" id="MobiDB-lite"/>
    </source>
</evidence>
<organism evidence="2 3">
    <name type="scientific">Pseudomonas entomophila</name>
    <dbReference type="NCBI Taxonomy" id="312306"/>
    <lineage>
        <taxon>Bacteria</taxon>
        <taxon>Pseudomonadati</taxon>
        <taxon>Pseudomonadota</taxon>
        <taxon>Gammaproteobacteria</taxon>
        <taxon>Pseudomonadales</taxon>
        <taxon>Pseudomonadaceae</taxon>
        <taxon>Pseudomonas</taxon>
    </lineage>
</organism>
<reference evidence="2 3" key="1">
    <citation type="submission" date="2023-08" db="EMBL/GenBank/DDBJ databases">
        <title>Complete Genome Sequence of Pseudomonas entomophila TVIN A01.</title>
        <authorList>
            <person name="Shelke T."/>
            <person name="Mahar N.S."/>
            <person name="Gupta I."/>
            <person name="Gupta V."/>
        </authorList>
    </citation>
    <scope>NUCLEOTIDE SEQUENCE [LARGE SCALE GENOMIC DNA]</scope>
    <source>
        <strain evidence="2 3">TVIN-A01</strain>
    </source>
</reference>
<dbReference type="Proteomes" id="UP001183127">
    <property type="component" value="Chromosome"/>
</dbReference>
<name>A0ABY9QNJ5_9PSED</name>
<dbReference type="RefSeq" id="WP_231845295.1">
    <property type="nucleotide sequence ID" value="NZ_CP132921.1"/>
</dbReference>
<proteinExistence type="predicted"/>
<accession>A0ABY9QNJ5</accession>
<sequence>MPVLQRSGGGHRRDGLGRRQQCDRRHWHTQKTNRTAQRLYDWIAEKPGVIECAK</sequence>
<feature type="compositionally biased region" description="Basic and acidic residues" evidence="1">
    <location>
        <begin position="11"/>
        <end position="24"/>
    </location>
</feature>
<keyword evidence="3" id="KW-1185">Reference proteome</keyword>
<gene>
    <name evidence="2" type="ORF">RAH46_22015</name>
</gene>
<evidence type="ECO:0000313" key="2">
    <source>
        <dbReference type="EMBL" id="WMW04974.1"/>
    </source>
</evidence>
<protein>
    <submittedName>
        <fullName evidence="2">Uncharacterized protein</fullName>
    </submittedName>
</protein>